<dbReference type="HOGENOM" id="CLU_1629312_0_0_1"/>
<accession>W1PYW2</accession>
<reference evidence="2" key="1">
    <citation type="journal article" date="2013" name="Science">
        <title>The Amborella genome and the evolution of flowering plants.</title>
        <authorList>
            <consortium name="Amborella Genome Project"/>
        </authorList>
    </citation>
    <scope>NUCLEOTIDE SEQUENCE [LARGE SCALE GENOMIC DNA]</scope>
</reference>
<dbReference type="EMBL" id="KI392606">
    <property type="protein sequence ID" value="ERN12710.1"/>
    <property type="molecule type" value="Genomic_DNA"/>
</dbReference>
<dbReference type="Gramene" id="ERN12710">
    <property type="protein sequence ID" value="ERN12710"/>
    <property type="gene ID" value="AMTR_s00179p00038200"/>
</dbReference>
<gene>
    <name evidence="1" type="ORF">AMTR_s00179p00038200</name>
</gene>
<evidence type="ECO:0000313" key="1">
    <source>
        <dbReference type="EMBL" id="ERN12710.1"/>
    </source>
</evidence>
<sequence length="163" mass="18077">MKERGLAYRDDETKPLLLDEYPSILDGLIEVDWYLKGLEDSILILPLAGHYCMTLAGSSYCEGYYPECLGKLGLLRGLFSICSTFDHQPFYPNKGSSQDPPACHLELEVSLELSQGASAIYEAWWDKATPTPFLPFLLEGDHRLAEALATVVASTSSLNREPS</sequence>
<organism evidence="1 2">
    <name type="scientific">Amborella trichopoda</name>
    <dbReference type="NCBI Taxonomy" id="13333"/>
    <lineage>
        <taxon>Eukaryota</taxon>
        <taxon>Viridiplantae</taxon>
        <taxon>Streptophyta</taxon>
        <taxon>Embryophyta</taxon>
        <taxon>Tracheophyta</taxon>
        <taxon>Spermatophyta</taxon>
        <taxon>Magnoliopsida</taxon>
        <taxon>Amborellales</taxon>
        <taxon>Amborellaceae</taxon>
        <taxon>Amborella</taxon>
    </lineage>
</organism>
<keyword evidence="2" id="KW-1185">Reference proteome</keyword>
<dbReference type="Proteomes" id="UP000017836">
    <property type="component" value="Unassembled WGS sequence"/>
</dbReference>
<name>W1PYW2_AMBTC</name>
<protein>
    <submittedName>
        <fullName evidence="1">Uncharacterized protein</fullName>
    </submittedName>
</protein>
<proteinExistence type="predicted"/>
<evidence type="ECO:0000313" key="2">
    <source>
        <dbReference type="Proteomes" id="UP000017836"/>
    </source>
</evidence>
<dbReference type="AlphaFoldDB" id="W1PYW2"/>